<organism evidence="2 3">
    <name type="scientific">Bifidobacterium bombi DSM 19703</name>
    <dbReference type="NCBI Taxonomy" id="1341695"/>
    <lineage>
        <taxon>Bacteria</taxon>
        <taxon>Bacillati</taxon>
        <taxon>Actinomycetota</taxon>
        <taxon>Actinomycetes</taxon>
        <taxon>Bifidobacteriales</taxon>
        <taxon>Bifidobacteriaceae</taxon>
        <taxon>Bifidobacterium</taxon>
    </lineage>
</organism>
<dbReference type="AlphaFoldDB" id="A0A080N3R3"/>
<evidence type="ECO:0000313" key="3">
    <source>
        <dbReference type="Proteomes" id="UP000028730"/>
    </source>
</evidence>
<dbReference type="EMBL" id="ATLK01000001">
    <property type="protein sequence ID" value="KFF31686.1"/>
    <property type="molecule type" value="Genomic_DNA"/>
</dbReference>
<name>A0A080N3R3_9BIFI</name>
<feature type="chain" id="PRO_5039625701" description="Lipoprotein" evidence="1">
    <location>
        <begin position="21"/>
        <end position="116"/>
    </location>
</feature>
<sequence length="116" mass="12522">MKRAIAALACAALLTTFAGCGDGGKSKQLEDTATTCNKQAGEKVMEYNPKDKSLTYLSDFDTESLQGARCLTKQLNISTDDLSKTQESSQSLHKNGFVFKATGNSDKLYLTVTVDK</sequence>
<evidence type="ECO:0000313" key="2">
    <source>
        <dbReference type="EMBL" id="KFF31686.1"/>
    </source>
</evidence>
<feature type="signal peptide" evidence="1">
    <location>
        <begin position="1"/>
        <end position="20"/>
    </location>
</feature>
<keyword evidence="3" id="KW-1185">Reference proteome</keyword>
<dbReference type="Proteomes" id="UP000028730">
    <property type="component" value="Unassembled WGS sequence"/>
</dbReference>
<dbReference type="PROSITE" id="PS51257">
    <property type="entry name" value="PROKAR_LIPOPROTEIN"/>
    <property type="match status" value="1"/>
</dbReference>
<protein>
    <recommendedName>
        <fullName evidence="4">Lipoprotein</fullName>
    </recommendedName>
</protein>
<reference evidence="2 3" key="1">
    <citation type="journal article" date="2014" name="Appl. Environ. Microbiol.">
        <title>Genomic encyclopedia of type strains of the genus Bifidobacterium.</title>
        <authorList>
            <person name="Milani C."/>
            <person name="Lugli G.A."/>
            <person name="Duranti S."/>
            <person name="Turroni F."/>
            <person name="Bottacini F."/>
            <person name="Mangifesta M."/>
            <person name="Sanchez B."/>
            <person name="Viappiani A."/>
            <person name="Mancabelli L."/>
            <person name="Taminiau B."/>
            <person name="Delcenserie V."/>
            <person name="Barrangou R."/>
            <person name="Margolles A."/>
            <person name="van Sinderen D."/>
            <person name="Ventura M."/>
        </authorList>
    </citation>
    <scope>NUCLEOTIDE SEQUENCE [LARGE SCALE GENOMIC DNA]</scope>
    <source>
        <strain evidence="2 3">DSM 19703</strain>
    </source>
</reference>
<gene>
    <name evidence="2" type="ORF">BBOMB_1073</name>
</gene>
<evidence type="ECO:0008006" key="4">
    <source>
        <dbReference type="Google" id="ProtNLM"/>
    </source>
</evidence>
<accession>A0A080N3R3</accession>
<keyword evidence="1" id="KW-0732">Signal</keyword>
<evidence type="ECO:0000256" key="1">
    <source>
        <dbReference type="SAM" id="SignalP"/>
    </source>
</evidence>
<proteinExistence type="predicted"/>
<dbReference type="RefSeq" id="WP_044087928.1">
    <property type="nucleotide sequence ID" value="NZ_ATLK01000001.1"/>
</dbReference>
<comment type="caution">
    <text evidence="2">The sequence shown here is derived from an EMBL/GenBank/DDBJ whole genome shotgun (WGS) entry which is preliminary data.</text>
</comment>